<keyword evidence="4" id="KW-0479">Metal-binding</keyword>
<evidence type="ECO:0000313" key="11">
    <source>
        <dbReference type="EMBL" id="KAF2011157.1"/>
    </source>
</evidence>
<dbReference type="InterPro" id="IPR002867">
    <property type="entry name" value="IBR_dom"/>
</dbReference>
<dbReference type="EC" id="2.3.2.31" evidence="2"/>
<evidence type="ECO:0000256" key="6">
    <source>
        <dbReference type="ARBA" id="ARBA00022771"/>
    </source>
</evidence>
<dbReference type="GeneID" id="54280346"/>
<organism evidence="11 12">
    <name type="scientific">Aaosphaeria arxii CBS 175.79</name>
    <dbReference type="NCBI Taxonomy" id="1450172"/>
    <lineage>
        <taxon>Eukaryota</taxon>
        <taxon>Fungi</taxon>
        <taxon>Dikarya</taxon>
        <taxon>Ascomycota</taxon>
        <taxon>Pezizomycotina</taxon>
        <taxon>Dothideomycetes</taxon>
        <taxon>Pleosporomycetidae</taxon>
        <taxon>Pleosporales</taxon>
        <taxon>Pleosporales incertae sedis</taxon>
        <taxon>Aaosphaeria</taxon>
    </lineage>
</organism>
<dbReference type="RefSeq" id="XP_033379496.1">
    <property type="nucleotide sequence ID" value="XM_033522949.1"/>
</dbReference>
<name>A0A6A5XED6_9PLEO</name>
<dbReference type="GO" id="GO:0008270">
    <property type="term" value="F:zinc ion binding"/>
    <property type="evidence" value="ECO:0007669"/>
    <property type="project" value="UniProtKB-KW"/>
</dbReference>
<dbReference type="EMBL" id="ML978075">
    <property type="protein sequence ID" value="KAF2011157.1"/>
    <property type="molecule type" value="Genomic_DNA"/>
</dbReference>
<reference evidence="11" key="1">
    <citation type="journal article" date="2020" name="Stud. Mycol.">
        <title>101 Dothideomycetes genomes: a test case for predicting lifestyles and emergence of pathogens.</title>
        <authorList>
            <person name="Haridas S."/>
            <person name="Albert R."/>
            <person name="Binder M."/>
            <person name="Bloem J."/>
            <person name="Labutti K."/>
            <person name="Salamov A."/>
            <person name="Andreopoulos B."/>
            <person name="Baker S."/>
            <person name="Barry K."/>
            <person name="Bills G."/>
            <person name="Bluhm B."/>
            <person name="Cannon C."/>
            <person name="Castanera R."/>
            <person name="Culley D."/>
            <person name="Daum C."/>
            <person name="Ezra D."/>
            <person name="Gonzalez J."/>
            <person name="Henrissat B."/>
            <person name="Kuo A."/>
            <person name="Liang C."/>
            <person name="Lipzen A."/>
            <person name="Lutzoni F."/>
            <person name="Magnuson J."/>
            <person name="Mondo S."/>
            <person name="Nolan M."/>
            <person name="Ohm R."/>
            <person name="Pangilinan J."/>
            <person name="Park H.-J."/>
            <person name="Ramirez L."/>
            <person name="Alfaro M."/>
            <person name="Sun H."/>
            <person name="Tritt A."/>
            <person name="Yoshinaga Y."/>
            <person name="Zwiers L.-H."/>
            <person name="Turgeon B."/>
            <person name="Goodwin S."/>
            <person name="Spatafora J."/>
            <person name="Crous P."/>
            <person name="Grigoriev I."/>
        </authorList>
    </citation>
    <scope>NUCLEOTIDE SEQUENCE</scope>
    <source>
        <strain evidence="11">CBS 175.79</strain>
    </source>
</reference>
<evidence type="ECO:0000256" key="1">
    <source>
        <dbReference type="ARBA" id="ARBA00001798"/>
    </source>
</evidence>
<dbReference type="SUPFAM" id="SSF57850">
    <property type="entry name" value="RING/U-box"/>
    <property type="match status" value="2"/>
</dbReference>
<dbReference type="GO" id="GO:0016567">
    <property type="term" value="P:protein ubiquitination"/>
    <property type="evidence" value="ECO:0007669"/>
    <property type="project" value="InterPro"/>
</dbReference>
<comment type="catalytic activity">
    <reaction evidence="1">
        <text>[E2 ubiquitin-conjugating enzyme]-S-ubiquitinyl-L-cysteine + [acceptor protein]-L-lysine = [E2 ubiquitin-conjugating enzyme]-L-cysteine + [acceptor protein]-N(6)-ubiquitinyl-L-lysine.</text>
        <dbReference type="EC" id="2.3.2.31"/>
    </reaction>
</comment>
<dbReference type="PROSITE" id="PS51873">
    <property type="entry name" value="TRIAD"/>
    <property type="match status" value="1"/>
</dbReference>
<dbReference type="OrthoDB" id="1431934at2759"/>
<keyword evidence="6" id="KW-0863">Zinc-finger</keyword>
<accession>A0A6A5XED6</accession>
<evidence type="ECO:0000256" key="5">
    <source>
        <dbReference type="ARBA" id="ARBA00022737"/>
    </source>
</evidence>
<keyword evidence="5" id="KW-0677">Repeat</keyword>
<evidence type="ECO:0000256" key="8">
    <source>
        <dbReference type="ARBA" id="ARBA00022833"/>
    </source>
</evidence>
<feature type="region of interest" description="Disordered" evidence="9">
    <location>
        <begin position="1"/>
        <end position="31"/>
    </location>
</feature>
<feature type="domain" description="RING-type" evidence="10">
    <location>
        <begin position="30"/>
        <end position="269"/>
    </location>
</feature>
<dbReference type="CDD" id="cd20335">
    <property type="entry name" value="BRcat_RBR"/>
    <property type="match status" value="1"/>
</dbReference>
<proteinExistence type="predicted"/>
<evidence type="ECO:0000256" key="9">
    <source>
        <dbReference type="SAM" id="MobiDB-lite"/>
    </source>
</evidence>
<dbReference type="PANTHER" id="PTHR11685">
    <property type="entry name" value="RBR FAMILY RING FINGER AND IBR DOMAIN-CONTAINING"/>
    <property type="match status" value="1"/>
</dbReference>
<evidence type="ECO:0000256" key="4">
    <source>
        <dbReference type="ARBA" id="ARBA00022723"/>
    </source>
</evidence>
<dbReference type="Proteomes" id="UP000799778">
    <property type="component" value="Unassembled WGS sequence"/>
</dbReference>
<dbReference type="GO" id="GO:0061630">
    <property type="term" value="F:ubiquitin protein ligase activity"/>
    <property type="evidence" value="ECO:0007669"/>
    <property type="project" value="UniProtKB-EC"/>
</dbReference>
<keyword evidence="12" id="KW-1185">Reference proteome</keyword>
<evidence type="ECO:0000259" key="10">
    <source>
        <dbReference type="PROSITE" id="PS51873"/>
    </source>
</evidence>
<dbReference type="InterPro" id="IPR044066">
    <property type="entry name" value="TRIAD_supradom"/>
</dbReference>
<evidence type="ECO:0000256" key="3">
    <source>
        <dbReference type="ARBA" id="ARBA00022679"/>
    </source>
</evidence>
<feature type="non-terminal residue" evidence="11">
    <location>
        <position position="1"/>
    </location>
</feature>
<evidence type="ECO:0000256" key="7">
    <source>
        <dbReference type="ARBA" id="ARBA00022786"/>
    </source>
</evidence>
<sequence>RSRRPKSSDPWAVRKKRPQQSSGPRPAPPTHHTCRICLETQPIDQYIQWITRSRLLRKPSPEVPAECMSHLAKNPRTKSDPVCKTCIGAAMSARLDMLGARTLSVGCLEKGCRATWSHDYIMKYLPSDVLDKYNVGLFEVWKHQAGLLTCINESCGASGLVEPGVTGYPQVLCHSCKFRMCAACEVPWHKGQTCLEYRLANLDEKMTNSEKTLVQKLMKKDCRRCTNCFMMVELLGGCDSVYCSGCKTYFNWSQAAPIVVGNKLVPPPV</sequence>
<evidence type="ECO:0000313" key="12">
    <source>
        <dbReference type="Proteomes" id="UP000799778"/>
    </source>
</evidence>
<feature type="non-terminal residue" evidence="11">
    <location>
        <position position="269"/>
    </location>
</feature>
<protein>
    <recommendedName>
        <fullName evidence="2">RBR-type E3 ubiquitin transferase</fullName>
        <ecNumber evidence="2">2.3.2.31</ecNumber>
    </recommendedName>
</protein>
<keyword evidence="3" id="KW-0808">Transferase</keyword>
<dbReference type="AlphaFoldDB" id="A0A6A5XED6"/>
<dbReference type="Pfam" id="PF01485">
    <property type="entry name" value="IBR"/>
    <property type="match status" value="1"/>
</dbReference>
<gene>
    <name evidence="11" type="ORF">BU24DRAFT_323026</name>
</gene>
<dbReference type="Gene3D" id="1.20.120.1750">
    <property type="match status" value="1"/>
</dbReference>
<evidence type="ECO:0000256" key="2">
    <source>
        <dbReference type="ARBA" id="ARBA00012251"/>
    </source>
</evidence>
<keyword evidence="7" id="KW-0833">Ubl conjugation pathway</keyword>
<dbReference type="InterPro" id="IPR031127">
    <property type="entry name" value="E3_UB_ligase_RBR"/>
</dbReference>
<keyword evidence="8" id="KW-0862">Zinc</keyword>